<gene>
    <name evidence="2" type="ORF">WIS52_06055</name>
</gene>
<dbReference type="PANTHER" id="PTHR33164:SF106">
    <property type="entry name" value="TRANSCRIPTIONAL REGULATORY PROTEIN"/>
    <property type="match status" value="1"/>
</dbReference>
<reference evidence="2 3" key="1">
    <citation type="submission" date="2024-03" db="EMBL/GenBank/DDBJ databases">
        <title>Draft genome sequence of Pseudonocardia nematodicida JCM 31783.</title>
        <authorList>
            <person name="Butdee W."/>
            <person name="Duangmal K."/>
        </authorList>
    </citation>
    <scope>NUCLEOTIDE SEQUENCE [LARGE SCALE GENOMIC DNA]</scope>
    <source>
        <strain evidence="2 3">JCM 31783</strain>
    </source>
</reference>
<evidence type="ECO:0000259" key="1">
    <source>
        <dbReference type="PROSITE" id="PS50995"/>
    </source>
</evidence>
<dbReference type="Gene3D" id="1.10.10.10">
    <property type="entry name" value="Winged helix-like DNA-binding domain superfamily/Winged helix DNA-binding domain"/>
    <property type="match status" value="1"/>
</dbReference>
<dbReference type="PROSITE" id="PS50995">
    <property type="entry name" value="HTH_MARR_2"/>
    <property type="match status" value="1"/>
</dbReference>
<dbReference type="SUPFAM" id="SSF46785">
    <property type="entry name" value="Winged helix' DNA-binding domain"/>
    <property type="match status" value="1"/>
</dbReference>
<dbReference type="Pfam" id="PF12802">
    <property type="entry name" value="MarR_2"/>
    <property type="match status" value="1"/>
</dbReference>
<keyword evidence="3" id="KW-1185">Reference proteome</keyword>
<name>A0ABV1K6C6_9PSEU</name>
<sequence length="164" mass="17355">MPGPTRREELVGLLQDYAGEADLLGQAFAGRHRLHPTDWHALLAVMRADAAGAPLTPGVLGARLGLSTGATTALIDRLERAGHVRRSRESTDRRRVTLRQAENAAGIGGAFFGPLGSRMDVLLAEFDDAELDAASRFLAAMNALVADYRADVAAADPADPADAR</sequence>
<comment type="caution">
    <text evidence="2">The sequence shown here is derived from an EMBL/GenBank/DDBJ whole genome shotgun (WGS) entry which is preliminary data.</text>
</comment>
<dbReference type="PANTHER" id="PTHR33164">
    <property type="entry name" value="TRANSCRIPTIONAL REGULATOR, MARR FAMILY"/>
    <property type="match status" value="1"/>
</dbReference>
<organism evidence="2 3">
    <name type="scientific">Pseudonocardia nematodicida</name>
    <dbReference type="NCBI Taxonomy" id="1206997"/>
    <lineage>
        <taxon>Bacteria</taxon>
        <taxon>Bacillati</taxon>
        <taxon>Actinomycetota</taxon>
        <taxon>Actinomycetes</taxon>
        <taxon>Pseudonocardiales</taxon>
        <taxon>Pseudonocardiaceae</taxon>
        <taxon>Pseudonocardia</taxon>
    </lineage>
</organism>
<evidence type="ECO:0000313" key="3">
    <source>
        <dbReference type="Proteomes" id="UP001494902"/>
    </source>
</evidence>
<dbReference type="InterPro" id="IPR036390">
    <property type="entry name" value="WH_DNA-bd_sf"/>
</dbReference>
<dbReference type="InterPro" id="IPR000835">
    <property type="entry name" value="HTH_MarR-typ"/>
</dbReference>
<dbReference type="RefSeq" id="WP_349297115.1">
    <property type="nucleotide sequence ID" value="NZ_JBEDNQ010000002.1"/>
</dbReference>
<proteinExistence type="predicted"/>
<dbReference type="SMART" id="SM00347">
    <property type="entry name" value="HTH_MARR"/>
    <property type="match status" value="1"/>
</dbReference>
<evidence type="ECO:0000313" key="2">
    <source>
        <dbReference type="EMBL" id="MEQ3550028.1"/>
    </source>
</evidence>
<dbReference type="InterPro" id="IPR036388">
    <property type="entry name" value="WH-like_DNA-bd_sf"/>
</dbReference>
<dbReference type="InterPro" id="IPR039422">
    <property type="entry name" value="MarR/SlyA-like"/>
</dbReference>
<feature type="domain" description="HTH marR-type" evidence="1">
    <location>
        <begin position="7"/>
        <end position="143"/>
    </location>
</feature>
<dbReference type="EMBL" id="JBEDNQ010000002">
    <property type="protein sequence ID" value="MEQ3550028.1"/>
    <property type="molecule type" value="Genomic_DNA"/>
</dbReference>
<protein>
    <submittedName>
        <fullName evidence="2">MarR family transcriptional regulator</fullName>
    </submittedName>
</protein>
<dbReference type="Proteomes" id="UP001494902">
    <property type="component" value="Unassembled WGS sequence"/>
</dbReference>
<accession>A0ABV1K6C6</accession>